<dbReference type="AlphaFoldDB" id="A0E2C2"/>
<dbReference type="Proteomes" id="UP000000600">
    <property type="component" value="Unassembled WGS sequence"/>
</dbReference>
<dbReference type="GeneID" id="5042621"/>
<feature type="compositionally biased region" description="Polar residues" evidence="1">
    <location>
        <begin position="41"/>
        <end position="58"/>
    </location>
</feature>
<feature type="region of interest" description="Disordered" evidence="1">
    <location>
        <begin position="1"/>
        <end position="111"/>
    </location>
</feature>
<dbReference type="OrthoDB" id="10595596at2759"/>
<proteinExistence type="predicted"/>
<gene>
    <name evidence="2" type="ORF">GSPATT00022611001</name>
</gene>
<feature type="compositionally biased region" description="Acidic residues" evidence="1">
    <location>
        <begin position="88"/>
        <end position="98"/>
    </location>
</feature>
<sequence length="512" mass="60707">MSEDQVTALFQKNEDQEEKHYFSTTHDYQPPQMKMYDSDNESQQEYHQNNFKNANITTKDGGESSIEQSTFQHDGQYENDQIQIQETESQDQQEEQSYDQESGIKPENVNEIPLKSVNLTSSQKKVFQQKKQKEFQDMKSDPQKYEECDQNQSQAVKRNYSKSIKKNRKSRCKNFKSLFISNKQKQKAGLGGQISFQQYDIQNVISIFKRQPSLQNPEAKKAEKKNKIQSVNEVETRRIIQAQTLTISKILQKFQKCKTEEKFQRFIQKTSKWNCFSKYSPNVLVHLICDSATSLEPLKQVIIFDELKAQFKQMDKDWDISFNLNLQIKLQRDRIDLSQIDTKWIIEKRNKKPGEIQKSSNFCFLQNFRKLCKEIEMQETEFQETERFSNVDEKLQIQIQKSEIPEQKKQIQGLLYVVKEIQYHKEQQLMKKIIDFDQTDIYMLYKVPEIKELVDNIQNVIATSPEKFLQYINVNSINGYDTKNIKSKKTNLQYLQRFIEKIQTLFVQRGGE</sequence>
<evidence type="ECO:0000313" key="2">
    <source>
        <dbReference type="EMBL" id="CAK89439.1"/>
    </source>
</evidence>
<feature type="compositionally biased region" description="Basic and acidic residues" evidence="1">
    <location>
        <begin position="12"/>
        <end position="21"/>
    </location>
</feature>
<dbReference type="InParanoid" id="A0E2C2"/>
<name>A0E2C2_PARTE</name>
<reference evidence="2 3" key="1">
    <citation type="journal article" date="2006" name="Nature">
        <title>Global trends of whole-genome duplications revealed by the ciliate Paramecium tetraurelia.</title>
        <authorList>
            <consortium name="Genoscope"/>
            <person name="Aury J.-M."/>
            <person name="Jaillon O."/>
            <person name="Duret L."/>
            <person name="Noel B."/>
            <person name="Jubin C."/>
            <person name="Porcel B.M."/>
            <person name="Segurens B."/>
            <person name="Daubin V."/>
            <person name="Anthouard V."/>
            <person name="Aiach N."/>
            <person name="Arnaiz O."/>
            <person name="Billaut A."/>
            <person name="Beisson J."/>
            <person name="Blanc I."/>
            <person name="Bouhouche K."/>
            <person name="Camara F."/>
            <person name="Duharcourt S."/>
            <person name="Guigo R."/>
            <person name="Gogendeau D."/>
            <person name="Katinka M."/>
            <person name="Keller A.-M."/>
            <person name="Kissmehl R."/>
            <person name="Klotz C."/>
            <person name="Koll F."/>
            <person name="Le Moue A."/>
            <person name="Lepere C."/>
            <person name="Malinsky S."/>
            <person name="Nowacki M."/>
            <person name="Nowak J.K."/>
            <person name="Plattner H."/>
            <person name="Poulain J."/>
            <person name="Ruiz F."/>
            <person name="Serrano V."/>
            <person name="Zagulski M."/>
            <person name="Dessen P."/>
            <person name="Betermier M."/>
            <person name="Weissenbach J."/>
            <person name="Scarpelli C."/>
            <person name="Schachter V."/>
            <person name="Sperling L."/>
            <person name="Meyer E."/>
            <person name="Cohen J."/>
            <person name="Wincker P."/>
        </authorList>
    </citation>
    <scope>NUCLEOTIDE SEQUENCE [LARGE SCALE GENOMIC DNA]</scope>
    <source>
        <strain evidence="2 3">Stock d4-2</strain>
    </source>
</reference>
<accession>A0E2C2</accession>
<dbReference type="RefSeq" id="XP_001456836.1">
    <property type="nucleotide sequence ID" value="XM_001456799.2"/>
</dbReference>
<dbReference type="EMBL" id="CT868654">
    <property type="protein sequence ID" value="CAK89439.1"/>
    <property type="molecule type" value="Genomic_DNA"/>
</dbReference>
<dbReference type="KEGG" id="ptm:GSPATT00022611001"/>
<feature type="compositionally biased region" description="Basic and acidic residues" evidence="1">
    <location>
        <begin position="131"/>
        <end position="147"/>
    </location>
</feature>
<feature type="compositionally biased region" description="Polar residues" evidence="1">
    <location>
        <begin position="1"/>
        <end position="10"/>
    </location>
</feature>
<evidence type="ECO:0000256" key="1">
    <source>
        <dbReference type="SAM" id="MobiDB-lite"/>
    </source>
</evidence>
<feature type="region of interest" description="Disordered" evidence="1">
    <location>
        <begin position="128"/>
        <end position="152"/>
    </location>
</feature>
<evidence type="ECO:0008006" key="4">
    <source>
        <dbReference type="Google" id="ProtNLM"/>
    </source>
</evidence>
<protein>
    <recommendedName>
        <fullName evidence="4">CDT1 Geminin-binding domain-containing protein</fullName>
    </recommendedName>
</protein>
<evidence type="ECO:0000313" key="3">
    <source>
        <dbReference type="Proteomes" id="UP000000600"/>
    </source>
</evidence>
<dbReference type="HOGENOM" id="CLU_532635_0_0_1"/>
<organism evidence="2 3">
    <name type="scientific">Paramecium tetraurelia</name>
    <dbReference type="NCBI Taxonomy" id="5888"/>
    <lineage>
        <taxon>Eukaryota</taxon>
        <taxon>Sar</taxon>
        <taxon>Alveolata</taxon>
        <taxon>Ciliophora</taxon>
        <taxon>Intramacronucleata</taxon>
        <taxon>Oligohymenophorea</taxon>
        <taxon>Peniculida</taxon>
        <taxon>Parameciidae</taxon>
        <taxon>Paramecium</taxon>
    </lineage>
</organism>
<keyword evidence="3" id="KW-1185">Reference proteome</keyword>